<gene>
    <name evidence="3" type="ORF">DNX69_17585</name>
</gene>
<dbReference type="Gene3D" id="3.20.20.450">
    <property type="entry name" value="EAL domain"/>
    <property type="match status" value="1"/>
</dbReference>
<dbReference type="CDD" id="cd01948">
    <property type="entry name" value="EAL"/>
    <property type="match status" value="1"/>
</dbReference>
<evidence type="ECO:0000259" key="1">
    <source>
        <dbReference type="PROSITE" id="PS50883"/>
    </source>
</evidence>
<feature type="domain" description="GGDEF" evidence="2">
    <location>
        <begin position="166"/>
        <end position="299"/>
    </location>
</feature>
<dbReference type="InterPro" id="IPR029787">
    <property type="entry name" value="Nucleotide_cyclase"/>
</dbReference>
<dbReference type="SMART" id="SM00267">
    <property type="entry name" value="GGDEF"/>
    <property type="match status" value="1"/>
</dbReference>
<evidence type="ECO:0000259" key="2">
    <source>
        <dbReference type="PROSITE" id="PS50887"/>
    </source>
</evidence>
<dbReference type="AlphaFoldDB" id="A0A323UFW7"/>
<dbReference type="Gene3D" id="3.30.70.270">
    <property type="match status" value="1"/>
</dbReference>
<evidence type="ECO:0000313" key="4">
    <source>
        <dbReference type="Proteomes" id="UP000248134"/>
    </source>
</evidence>
<organism evidence="3 4">
    <name type="scientific">Rhodopseudomonas palustris</name>
    <dbReference type="NCBI Taxonomy" id="1076"/>
    <lineage>
        <taxon>Bacteria</taxon>
        <taxon>Pseudomonadati</taxon>
        <taxon>Pseudomonadota</taxon>
        <taxon>Alphaproteobacteria</taxon>
        <taxon>Hyphomicrobiales</taxon>
        <taxon>Nitrobacteraceae</taxon>
        <taxon>Rhodopseudomonas</taxon>
    </lineage>
</organism>
<accession>A0A323UFW7</accession>
<sequence length="569" mass="61724">MGVVSVIRTADLLEPQASGSAPGGAADHDPSNRVAQLTLAAFMAIDIGLALISPDGEIVMTNPTFDLAFGAIPPKQLLSRLGFDDCSTSGKVSRPVIFPDDRIYWVDITEFPEGRLISAADISERMRQGIVGAELARTDRLTQLANRLVFHERLADLLTQSAEIRRDAAVLTIDLDRFKAINDTLGRAIGDALLCLVAKRISSALTPSDVLARLDADEFGVIQAGRDQPEAAVTLAKRLVDLLGRPYLLEGQLINVSAFVGIALLDDTEIDVDGVLKNADLALHRAKQERYAGYRVFESAMDESMRARRALETDLRRALALREFSLVYQPQVNLQSRRVAGFEALLRWRCPTRGPVSPLDFIPIAEETGIISPIGEWVLRTACRDSASWPGDYTVAVNISAIQFTNRSLVATVVSALADSGLDPRRLELEITESVMLDARGNALAVLQQLRGLGVRVSLDDFGTGYSSLGYLRSFPFDKIKIDQSFVREASDDRGNRAIVRAIASLGASLGMATVAEGVETEDQLARVAADGCTDVQGYLISRPIPPGEIEHFLAESRNVIDAATEVSL</sequence>
<dbReference type="PANTHER" id="PTHR44757:SF2">
    <property type="entry name" value="BIOFILM ARCHITECTURE MAINTENANCE PROTEIN MBAA"/>
    <property type="match status" value="1"/>
</dbReference>
<dbReference type="Proteomes" id="UP000248134">
    <property type="component" value="Unassembled WGS sequence"/>
</dbReference>
<dbReference type="CDD" id="cd01949">
    <property type="entry name" value="GGDEF"/>
    <property type="match status" value="1"/>
</dbReference>
<dbReference type="SUPFAM" id="SSF141868">
    <property type="entry name" value="EAL domain-like"/>
    <property type="match status" value="1"/>
</dbReference>
<dbReference type="InterPro" id="IPR000160">
    <property type="entry name" value="GGDEF_dom"/>
</dbReference>
<dbReference type="Pfam" id="PF00990">
    <property type="entry name" value="GGDEF"/>
    <property type="match status" value="1"/>
</dbReference>
<dbReference type="InterPro" id="IPR001633">
    <property type="entry name" value="EAL_dom"/>
</dbReference>
<dbReference type="PANTHER" id="PTHR44757">
    <property type="entry name" value="DIGUANYLATE CYCLASE DGCP"/>
    <property type="match status" value="1"/>
</dbReference>
<protein>
    <submittedName>
        <fullName evidence="3">Diguanylate cyclase</fullName>
    </submittedName>
</protein>
<evidence type="ECO:0000313" key="3">
    <source>
        <dbReference type="EMBL" id="PZA11127.1"/>
    </source>
</evidence>
<dbReference type="NCBIfam" id="TIGR00254">
    <property type="entry name" value="GGDEF"/>
    <property type="match status" value="1"/>
</dbReference>
<dbReference type="InterPro" id="IPR035919">
    <property type="entry name" value="EAL_sf"/>
</dbReference>
<dbReference type="InterPro" id="IPR043128">
    <property type="entry name" value="Rev_trsase/Diguanyl_cyclase"/>
</dbReference>
<name>A0A323UFW7_RHOPL</name>
<reference evidence="3 4" key="1">
    <citation type="submission" date="2018-06" db="EMBL/GenBank/DDBJ databases">
        <title>Draft Whole-Genome Sequence of the purple photosynthetic bacterium Rhodospeudomonas palustris XCP.</title>
        <authorList>
            <person name="Rayyan A."/>
            <person name="Meyer T.E."/>
            <person name="Kyndt J.A."/>
        </authorList>
    </citation>
    <scope>NUCLEOTIDE SEQUENCE [LARGE SCALE GENOMIC DNA]</scope>
    <source>
        <strain evidence="3 4">XCP</strain>
    </source>
</reference>
<dbReference type="Pfam" id="PF00563">
    <property type="entry name" value="EAL"/>
    <property type="match status" value="1"/>
</dbReference>
<dbReference type="SMART" id="SM00052">
    <property type="entry name" value="EAL"/>
    <property type="match status" value="1"/>
</dbReference>
<proteinExistence type="predicted"/>
<dbReference type="PROSITE" id="PS50883">
    <property type="entry name" value="EAL"/>
    <property type="match status" value="1"/>
</dbReference>
<feature type="domain" description="EAL" evidence="1">
    <location>
        <begin position="308"/>
        <end position="558"/>
    </location>
</feature>
<comment type="caution">
    <text evidence="3">The sequence shown here is derived from an EMBL/GenBank/DDBJ whole genome shotgun (WGS) entry which is preliminary data.</text>
</comment>
<dbReference type="PROSITE" id="PS50887">
    <property type="entry name" value="GGDEF"/>
    <property type="match status" value="1"/>
</dbReference>
<dbReference type="InterPro" id="IPR052155">
    <property type="entry name" value="Biofilm_reg_signaling"/>
</dbReference>
<dbReference type="EMBL" id="QKQS01000023">
    <property type="protein sequence ID" value="PZA11127.1"/>
    <property type="molecule type" value="Genomic_DNA"/>
</dbReference>
<dbReference type="SUPFAM" id="SSF55073">
    <property type="entry name" value="Nucleotide cyclase"/>
    <property type="match status" value="1"/>
</dbReference>
<dbReference type="OrthoDB" id="9814202at2"/>